<dbReference type="InterPro" id="IPR039638">
    <property type="entry name" value="MED33A/B"/>
</dbReference>
<evidence type="ECO:0000313" key="1">
    <source>
        <dbReference type="EMBL" id="KAB1224692.1"/>
    </source>
</evidence>
<comment type="caution">
    <text evidence="1">The sequence shown here is derived from an EMBL/GenBank/DDBJ whole genome shotgun (WGS) entry which is preliminary data.</text>
</comment>
<evidence type="ECO:0000313" key="2">
    <source>
        <dbReference type="Proteomes" id="UP000516437"/>
    </source>
</evidence>
<dbReference type="OrthoDB" id="683212at2759"/>
<sequence length="952" mass="103620">MGAEFELCGFEQGVLETLKRCHQRNESTLVSAMEVAKRIRSWGIGLPCPELDQVLVSHLCLDNNSSLLWKFVEQALSSGLLYPLHFLSLLTFRVLPHRRSEPKAYRLYLELLSRYALSFNPERVDASKDKIITGLIDSTLDDWGLHLTPLDRPSLAFGSPDHHDMDIDLKGSHYGRGDEHHETMRRTNSFMAIEVLAKLTESRKAMAMLHLVHLNMPEKFNGLLQRLQFLEANELVYPHLDSGNKLLAKLSANIQKALGFEYQLNKRQLIGMLVDIGSRKPVSCLNPEFGQSACWVPYDIYMENAMDGKELPIKSGVDVLTESIKTLQVFNQASWQETFLALWLSALRLVQRERDPPEGPIPRLEARLCVLLSIVPLAIANVLEDEAKLASSIPGATAIGSVDLGYGQKMNGKAHVSRKDGLISSLQVLGHFSGLLCPPAAVVDAANSAARQAARFITNAKNERGVIGGGGHVDTSIKAGGDMRHLIVEACIARNLIDTSAYLWPTYVSAPMISVSDSLSAEESPWSIFMEGAPLHGSLVNSLITTPASSLAEIEKLYKLALNGSEEEKSAAAKILCGASLSRGWNIQEHVVWFVVKLLSPPIPPSHTGSGSHLVDYMSMLSALLFGASSSDNVHILSLHGAVPEVAAALMPLCEAFGSIKPTGNKSSKDDEPSVYMVFSLAFVYLLRLWKFYRPPIEQCVSERGVVVRGELTLEYLLLLRNSSIASCQVETSRNANQSESTSEKPIYIDSYPNLRAWYCQNKSCIASTLAGLSSGDPVHQVANKILTMIYWKMTKSAASSGNSSTPTSSSACGSPASTGEDAYQRPMLPAWEVLEAIPFVLEAILTACAHGRLSSRDLTTGLRDLVDFLPASLATIVSYFSAEVTRGIWKPAAMNGKDWPSPAAILPSVESETEAILAAVGVDVPSCSTANDYGAGASDDGAIVVQMVLEP</sequence>
<proteinExistence type="predicted"/>
<name>A0A6A1WHD2_9ROSI</name>
<accession>A0A6A1WHD2</accession>
<dbReference type="PANTHER" id="PTHR33739:SF3">
    <property type="entry name" value="OS07G0681500 PROTEIN"/>
    <property type="match status" value="1"/>
</dbReference>
<dbReference type="Proteomes" id="UP000516437">
    <property type="component" value="Chromosome 2"/>
</dbReference>
<reference evidence="1 2" key="1">
    <citation type="journal article" date="2019" name="Plant Biotechnol. J.">
        <title>The red bayberry genome and genetic basis of sex determination.</title>
        <authorList>
            <person name="Jia H.M."/>
            <person name="Jia H.J."/>
            <person name="Cai Q.L."/>
            <person name="Wang Y."/>
            <person name="Zhao H.B."/>
            <person name="Yang W.F."/>
            <person name="Wang G.Y."/>
            <person name="Li Y.H."/>
            <person name="Zhan D.L."/>
            <person name="Shen Y.T."/>
            <person name="Niu Q.F."/>
            <person name="Chang L."/>
            <person name="Qiu J."/>
            <person name="Zhao L."/>
            <person name="Xie H.B."/>
            <person name="Fu W.Y."/>
            <person name="Jin J."/>
            <person name="Li X.W."/>
            <person name="Jiao Y."/>
            <person name="Zhou C.C."/>
            <person name="Tu T."/>
            <person name="Chai C.Y."/>
            <person name="Gao J.L."/>
            <person name="Fan L.J."/>
            <person name="van de Weg E."/>
            <person name="Wang J.Y."/>
            <person name="Gao Z.S."/>
        </authorList>
    </citation>
    <scope>NUCLEOTIDE SEQUENCE [LARGE SCALE GENOMIC DNA]</scope>
    <source>
        <tissue evidence="1">Leaves</tissue>
    </source>
</reference>
<dbReference type="AlphaFoldDB" id="A0A6A1WHD2"/>
<keyword evidence="2" id="KW-1185">Reference proteome</keyword>
<dbReference type="GO" id="GO:2000762">
    <property type="term" value="P:regulation of phenylpropanoid metabolic process"/>
    <property type="evidence" value="ECO:0007669"/>
    <property type="project" value="InterPro"/>
</dbReference>
<dbReference type="PANTHER" id="PTHR33739">
    <property type="entry name" value="OS07G0681500 PROTEIN"/>
    <property type="match status" value="1"/>
</dbReference>
<dbReference type="EMBL" id="RXIC02000020">
    <property type="protein sequence ID" value="KAB1224692.1"/>
    <property type="molecule type" value="Genomic_DNA"/>
</dbReference>
<organism evidence="1 2">
    <name type="scientific">Morella rubra</name>
    <name type="common">Chinese bayberry</name>
    <dbReference type="NCBI Taxonomy" id="262757"/>
    <lineage>
        <taxon>Eukaryota</taxon>
        <taxon>Viridiplantae</taxon>
        <taxon>Streptophyta</taxon>
        <taxon>Embryophyta</taxon>
        <taxon>Tracheophyta</taxon>
        <taxon>Spermatophyta</taxon>
        <taxon>Magnoliopsida</taxon>
        <taxon>eudicotyledons</taxon>
        <taxon>Gunneridae</taxon>
        <taxon>Pentapetalae</taxon>
        <taxon>rosids</taxon>
        <taxon>fabids</taxon>
        <taxon>Fagales</taxon>
        <taxon>Myricaceae</taxon>
        <taxon>Morella</taxon>
    </lineage>
</organism>
<gene>
    <name evidence="1" type="ORF">CJ030_MR2G024682</name>
</gene>
<protein>
    <submittedName>
        <fullName evidence="1">Mediator of RNA polymerase II transcription subunit 33A</fullName>
    </submittedName>
</protein>
<dbReference type="GO" id="GO:0016592">
    <property type="term" value="C:mediator complex"/>
    <property type="evidence" value="ECO:0007669"/>
    <property type="project" value="InterPro"/>
</dbReference>